<protein>
    <submittedName>
        <fullName evidence="2">Glycosyltransferase involved in cell wall biosynthesis</fullName>
    </submittedName>
</protein>
<dbReference type="PANTHER" id="PTHR12526">
    <property type="entry name" value="GLYCOSYLTRANSFERASE"/>
    <property type="match status" value="1"/>
</dbReference>
<evidence type="ECO:0000313" key="2">
    <source>
        <dbReference type="EMBL" id="RKE96013.1"/>
    </source>
</evidence>
<dbReference type="Gene3D" id="3.40.50.2000">
    <property type="entry name" value="Glycogen Phosphorylase B"/>
    <property type="match status" value="2"/>
</dbReference>
<dbReference type="STRING" id="1443111.Z949_2534"/>
<dbReference type="Proteomes" id="UP000284407">
    <property type="component" value="Unassembled WGS sequence"/>
</dbReference>
<dbReference type="InterPro" id="IPR001296">
    <property type="entry name" value="Glyco_trans_1"/>
</dbReference>
<dbReference type="AlphaFoldDB" id="A0A420DPA8"/>
<name>A0A420DPA8_9RHOB</name>
<comment type="caution">
    <text evidence="2">The sequence shown here is derived from an EMBL/GenBank/DDBJ whole genome shotgun (WGS) entry which is preliminary data.</text>
</comment>
<dbReference type="Pfam" id="PF00534">
    <property type="entry name" value="Glycos_transf_1"/>
    <property type="match status" value="1"/>
</dbReference>
<evidence type="ECO:0000313" key="3">
    <source>
        <dbReference type="Proteomes" id="UP000284407"/>
    </source>
</evidence>
<dbReference type="PANTHER" id="PTHR12526:SF630">
    <property type="entry name" value="GLYCOSYLTRANSFERASE"/>
    <property type="match status" value="1"/>
</dbReference>
<dbReference type="SUPFAM" id="SSF53756">
    <property type="entry name" value="UDP-Glycosyltransferase/glycogen phosphorylase"/>
    <property type="match status" value="1"/>
</dbReference>
<dbReference type="GO" id="GO:0016757">
    <property type="term" value="F:glycosyltransferase activity"/>
    <property type="evidence" value="ECO:0007669"/>
    <property type="project" value="InterPro"/>
</dbReference>
<sequence length="478" mass="52359">MTKVYSIFERIGLGGGGKVRAIYRRMNALAEMAEFDPVILNLDHNPNQKLKFSQLQDGGIIASGVRNLTVPEACHAAALAAGIAPFEDFPHFDETQVSRSKTTYLQDGVLVMLDRTKHTTLGTITKRTVPNSAGEQRFTLIDGLVHQLKVHKGGGIIETTDYVSGRAVRWAKTHEGKFVIGRNLVTGTICRMERIFQQNIFEMIGWGDAVVFFDGVTSAYLSPVTKARRALFLHADHRGPNGKIVPRSKFLIENFKGEAIITSTGVHKAQIEADVTPAASVHVIPHYCERVSAPAQLRRHFVTVSRLDLVGKPIDECIEAFCRIMTEFPQVDYLIYGSGAGAAQLEAQIARLGCGGRVMLAGYTNAPLPVFQGALASVYPTTTEGFGLSILEALSNGCPVISYDVNYGPREMIESGRNGILVPRGDIAAIAEAMRRVLSTPERFQRETSGGLERYTREAYLNNYRNFVTTLAATPLAD</sequence>
<reference evidence="2 3" key="1">
    <citation type="submission" date="2018-09" db="EMBL/GenBank/DDBJ databases">
        <title>Genomic Encyclopedia of Archaeal and Bacterial Type Strains, Phase II (KMG-II): from individual species to whole genera.</title>
        <authorList>
            <person name="Goeker M."/>
        </authorList>
    </citation>
    <scope>NUCLEOTIDE SEQUENCE [LARGE SCALE GENOMIC DNA]</scope>
    <source>
        <strain evidence="2 3">DSM 11458</strain>
    </source>
</reference>
<proteinExistence type="predicted"/>
<keyword evidence="3" id="KW-1185">Reference proteome</keyword>
<dbReference type="EMBL" id="RAQK01000001">
    <property type="protein sequence ID" value="RKE96013.1"/>
    <property type="molecule type" value="Genomic_DNA"/>
</dbReference>
<keyword evidence="2" id="KW-0808">Transferase</keyword>
<feature type="domain" description="Glycosyl transferase family 1" evidence="1">
    <location>
        <begin position="300"/>
        <end position="443"/>
    </location>
</feature>
<evidence type="ECO:0000259" key="1">
    <source>
        <dbReference type="Pfam" id="PF00534"/>
    </source>
</evidence>
<accession>A0A420DPA8</accession>
<organism evidence="2 3">
    <name type="scientific">Sulfitobacter guttiformis</name>
    <dbReference type="NCBI Taxonomy" id="74349"/>
    <lineage>
        <taxon>Bacteria</taxon>
        <taxon>Pseudomonadati</taxon>
        <taxon>Pseudomonadota</taxon>
        <taxon>Alphaproteobacteria</taxon>
        <taxon>Rhodobacterales</taxon>
        <taxon>Roseobacteraceae</taxon>
        <taxon>Sulfitobacter</taxon>
    </lineage>
</organism>
<gene>
    <name evidence="2" type="ORF">C8N30_0563</name>
</gene>